<protein>
    <submittedName>
        <fullName evidence="3">Uncharacterized protein</fullName>
    </submittedName>
</protein>
<accession>A0A6J8DC82</accession>
<keyword evidence="4" id="KW-1185">Reference proteome</keyword>
<feature type="coiled-coil region" evidence="1">
    <location>
        <begin position="486"/>
        <end position="516"/>
    </location>
</feature>
<evidence type="ECO:0000313" key="4">
    <source>
        <dbReference type="Proteomes" id="UP000507470"/>
    </source>
</evidence>
<dbReference type="PANTHER" id="PTHR33488">
    <property type="entry name" value="ZGC:162509"/>
    <property type="match status" value="1"/>
</dbReference>
<dbReference type="EMBL" id="CACVKT020007049">
    <property type="protein sequence ID" value="CAC5404972.1"/>
    <property type="molecule type" value="Genomic_DNA"/>
</dbReference>
<dbReference type="AlphaFoldDB" id="A0A6J8DC82"/>
<organism evidence="3 4">
    <name type="scientific">Mytilus coruscus</name>
    <name type="common">Sea mussel</name>
    <dbReference type="NCBI Taxonomy" id="42192"/>
    <lineage>
        <taxon>Eukaryota</taxon>
        <taxon>Metazoa</taxon>
        <taxon>Spiralia</taxon>
        <taxon>Lophotrochozoa</taxon>
        <taxon>Mollusca</taxon>
        <taxon>Bivalvia</taxon>
        <taxon>Autobranchia</taxon>
        <taxon>Pteriomorphia</taxon>
        <taxon>Mytilida</taxon>
        <taxon>Mytiloidea</taxon>
        <taxon>Mytilidae</taxon>
        <taxon>Mytilinae</taxon>
        <taxon>Mytilus</taxon>
    </lineage>
</organism>
<dbReference type="PANTHER" id="PTHR33488:SF2">
    <property type="entry name" value="EARLY ENDOSOME ANTIGEN 1-LIKE"/>
    <property type="match status" value="1"/>
</dbReference>
<evidence type="ECO:0000313" key="3">
    <source>
        <dbReference type="EMBL" id="CAC5404972.1"/>
    </source>
</evidence>
<keyword evidence="1" id="KW-0175">Coiled coil</keyword>
<evidence type="ECO:0000256" key="1">
    <source>
        <dbReference type="SAM" id="Coils"/>
    </source>
</evidence>
<feature type="coiled-coil region" evidence="1">
    <location>
        <begin position="644"/>
        <end position="671"/>
    </location>
</feature>
<reference evidence="3 4" key="1">
    <citation type="submission" date="2020-06" db="EMBL/GenBank/DDBJ databases">
        <authorList>
            <person name="Li R."/>
            <person name="Bekaert M."/>
        </authorList>
    </citation>
    <scope>NUCLEOTIDE SEQUENCE [LARGE SCALE GENOMIC DNA]</scope>
    <source>
        <strain evidence="4">wild</strain>
    </source>
</reference>
<feature type="region of interest" description="Disordered" evidence="2">
    <location>
        <begin position="342"/>
        <end position="367"/>
    </location>
</feature>
<proteinExistence type="predicted"/>
<dbReference type="OrthoDB" id="5406275at2759"/>
<gene>
    <name evidence="3" type="ORF">MCOR_38701</name>
</gene>
<evidence type="ECO:0000256" key="2">
    <source>
        <dbReference type="SAM" id="MobiDB-lite"/>
    </source>
</evidence>
<dbReference type="Proteomes" id="UP000507470">
    <property type="component" value="Unassembled WGS sequence"/>
</dbReference>
<sequence length="714" mass="80787">MNLNNYVNNFSIYFSAEIVKNVQEIDREFSSGNDRKAMALNTINTVCTLEDFLSPAPASVAILGQLMAIATKKDFSIAKNEPKEGFKYVKHSDSFRACLVQISTSGCDAFTHAHTHMDKIRLYTMQFQGNVKDLVKIMLKGSPEDKTNIAPIFLHEIKKQANQCLELAKNTQLEFTNLTELLVEVSLAATSAKGLHEKQQSEKIKQSKILKYRQELVEHQQAEIQREKEEIIEKVSAAKVALEKSENEIPGPLKMMFINTYDQALKVVSTCANVFAISKLATPVGIAAVVAKGVVDLGKHVSNKYDKGSQKEDERTALTIALKYAPDIYVLTVYLQGKIATQSSQESTDDEPTKNKKEGQQFIETSKHTPGNGDIEWIHERLETIVKELTSSDYVGNKKVQATLNLCKRIIAACERMKTIALSDDTQRKCLLNEIDSILKETETLKTLSDQFFSPGSVSRLKNRPDTSNDKKGLTQQVTDSVMYKIENKKQELEYMRKKQEAVKEKAQEIEQTQSKILEDLVKTDLQKINFEEIIDTLSRGMRALGEIDEQWRMLVLFFSTITNRIDICLHQQTDTFNEISHTTGHQISAGNKEIILEIAASINAVAYSVGLVAETYTDISAKHLVQTTAGLVKMIALHPERDIEELNLRRKELNENCVIAQQRIRQLTAERREMALKHVREQFEKIKLLESKMPAVEEERRKKISEDVAKVLK</sequence>
<name>A0A6J8DC82_MYTCO</name>